<gene>
    <name evidence="1" type="ORF">Q9L58_006577</name>
</gene>
<dbReference type="Proteomes" id="UP001447188">
    <property type="component" value="Unassembled WGS sequence"/>
</dbReference>
<keyword evidence="2" id="KW-1185">Reference proteome</keyword>
<organism evidence="1 2">
    <name type="scientific">Discina gigas</name>
    <dbReference type="NCBI Taxonomy" id="1032678"/>
    <lineage>
        <taxon>Eukaryota</taxon>
        <taxon>Fungi</taxon>
        <taxon>Dikarya</taxon>
        <taxon>Ascomycota</taxon>
        <taxon>Pezizomycotina</taxon>
        <taxon>Pezizomycetes</taxon>
        <taxon>Pezizales</taxon>
        <taxon>Discinaceae</taxon>
        <taxon>Discina</taxon>
    </lineage>
</organism>
<evidence type="ECO:0000313" key="2">
    <source>
        <dbReference type="Proteomes" id="UP001447188"/>
    </source>
</evidence>
<reference evidence="1 2" key="1">
    <citation type="submission" date="2024-02" db="EMBL/GenBank/DDBJ databases">
        <title>Discinaceae phylogenomics.</title>
        <authorList>
            <person name="Dirks A.C."/>
            <person name="James T.Y."/>
        </authorList>
    </citation>
    <scope>NUCLEOTIDE SEQUENCE [LARGE SCALE GENOMIC DNA]</scope>
    <source>
        <strain evidence="1 2">ACD0624</strain>
    </source>
</reference>
<sequence>MHIILSCTSHTSKPEILEVISDGKHVPNILAQQLWDDEHQRQQEDGNCSEWVTHLQVISEETSIALVNERSHETILVVDDERDLCSYVFLETNGVTQWYLTAVPDPSDTERCLLPEAGNFPCYGHEFFSGPLVPVRNRTMRYLGALTNLVDLRPVLKTNNICRLAKIYLAGTRLESFCTEHVIFGNARLDQFFELLCGDKLKPNFTLRMVREGGLDISGTKYSYQMAKTQRLLLKDSNWVPMERELICLMAEPSLTTNF</sequence>
<protein>
    <submittedName>
        <fullName evidence="1">Uncharacterized protein</fullName>
    </submittedName>
</protein>
<evidence type="ECO:0000313" key="1">
    <source>
        <dbReference type="EMBL" id="KAL0634488.1"/>
    </source>
</evidence>
<name>A0ABR3GF55_9PEZI</name>
<comment type="caution">
    <text evidence="1">The sequence shown here is derived from an EMBL/GenBank/DDBJ whole genome shotgun (WGS) entry which is preliminary data.</text>
</comment>
<proteinExistence type="predicted"/>
<accession>A0ABR3GF55</accession>
<dbReference type="EMBL" id="JBBBZM010000093">
    <property type="protein sequence ID" value="KAL0634488.1"/>
    <property type="molecule type" value="Genomic_DNA"/>
</dbReference>